<evidence type="ECO:0000256" key="2">
    <source>
        <dbReference type="ARBA" id="ARBA00009647"/>
    </source>
</evidence>
<dbReference type="InterPro" id="IPR035100">
    <property type="entry name" value="TF_IIS-typ"/>
</dbReference>
<keyword evidence="7 13" id="KW-0238">DNA-binding</keyword>
<evidence type="ECO:0000256" key="7">
    <source>
        <dbReference type="ARBA" id="ARBA00023125"/>
    </source>
</evidence>
<dbReference type="EMBL" id="JAULSR010000003">
    <property type="protein sequence ID" value="KAK0624656.1"/>
    <property type="molecule type" value="Genomic_DNA"/>
</dbReference>
<evidence type="ECO:0000259" key="15">
    <source>
        <dbReference type="PROSITE" id="PS51133"/>
    </source>
</evidence>
<protein>
    <recommendedName>
        <fullName evidence="13">Transcription elongation factor</fullName>
    </recommendedName>
</protein>
<dbReference type="GO" id="GO:0031440">
    <property type="term" value="P:regulation of mRNA 3'-end processing"/>
    <property type="evidence" value="ECO:0007669"/>
    <property type="project" value="TreeGrafter"/>
</dbReference>
<dbReference type="InterPro" id="IPR003617">
    <property type="entry name" value="TFIIS/CRSP70_N_sub"/>
</dbReference>
<feature type="region of interest" description="Disordered" evidence="14">
    <location>
        <begin position="77"/>
        <end position="134"/>
    </location>
</feature>
<dbReference type="InterPro" id="IPR035441">
    <property type="entry name" value="TFIIS/LEDGF_dom_sf"/>
</dbReference>
<dbReference type="Pfam" id="PF01096">
    <property type="entry name" value="Zn_ribbon_TFIIS"/>
    <property type="match status" value="1"/>
</dbReference>
<dbReference type="PROSITE" id="PS51321">
    <property type="entry name" value="TFIIS_CENTRAL"/>
    <property type="match status" value="1"/>
</dbReference>
<keyword evidence="4 11" id="KW-0863">Zinc-finger</keyword>
<dbReference type="GO" id="GO:0006368">
    <property type="term" value="P:transcription elongation by RNA polymerase II"/>
    <property type="evidence" value="ECO:0007669"/>
    <property type="project" value="InterPro"/>
</dbReference>
<dbReference type="PANTHER" id="PTHR11477">
    <property type="entry name" value="TRANSCRIPTION FACTOR S-II ZINC FINGER DOMAIN-CONTAINING PROTEIN"/>
    <property type="match status" value="1"/>
</dbReference>
<dbReference type="InterPro" id="IPR017923">
    <property type="entry name" value="TFIIS_N"/>
</dbReference>
<feature type="domain" description="TFIIS central" evidence="17">
    <location>
        <begin position="135"/>
        <end position="249"/>
    </location>
</feature>
<evidence type="ECO:0000256" key="14">
    <source>
        <dbReference type="SAM" id="MobiDB-lite"/>
    </source>
</evidence>
<dbReference type="GO" id="GO:0006362">
    <property type="term" value="P:transcription elongation by RNA polymerase I"/>
    <property type="evidence" value="ECO:0007669"/>
    <property type="project" value="TreeGrafter"/>
</dbReference>
<name>A0AA39X008_9PEZI</name>
<comment type="function">
    <text evidence="10">Necessary for efficient RNA polymerase II transcription elongation past template-encoded arresting sites. The arresting sites in DNA have the property of trapping a certain fraction of elongating RNA polymerases that pass through, resulting in locked ternary complexes. Cleavage of the nascent transcript by S-II allows the resumption of elongation from the new 3'-terminus.</text>
</comment>
<evidence type="ECO:0000256" key="8">
    <source>
        <dbReference type="ARBA" id="ARBA00023163"/>
    </source>
</evidence>
<dbReference type="InterPro" id="IPR036575">
    <property type="entry name" value="TFIIS_cen_dom_sf"/>
</dbReference>
<feature type="region of interest" description="Disordered" evidence="14">
    <location>
        <begin position="219"/>
        <end position="246"/>
    </location>
</feature>
<dbReference type="Gene3D" id="2.20.25.10">
    <property type="match status" value="1"/>
</dbReference>
<sequence length="294" mass="32734">MDSKELASRIKTLAKAITTEPPSTVVTMLEALKKDAAPTEEQLRSTKAGVTVGKLRSHANKDIARVAGEIVSKWRKNVDAAKEKKKKELSGSTGSPAASSPAPPPSSYTKPYEGDMEKRHFKTDKVDTSRTGSKTRDNSIGLLYNGLAYRANESIEEVTQRAVEVEHAAFKAFKGETQEYRSKLRSLFTSLKRKDNRMLGRRVLSGEITADQFVRMSDQDLASDEQRAKDRELEKENMKKAQVPVPEKSISTQLKCGRCGQKKVSYSQAQTRSADEPMTTFCECTVCGNRWKFS</sequence>
<dbReference type="Gene3D" id="1.10.472.30">
    <property type="entry name" value="Transcription elongation factor S-II, central domain"/>
    <property type="match status" value="1"/>
</dbReference>
<feature type="domain" description="TFIIS N-terminal" evidence="16">
    <location>
        <begin position="4"/>
        <end position="81"/>
    </location>
</feature>
<dbReference type="GO" id="GO:0001139">
    <property type="term" value="F:RNA polymerase II complex recruiting activity"/>
    <property type="evidence" value="ECO:0007669"/>
    <property type="project" value="TreeGrafter"/>
</dbReference>
<dbReference type="CDD" id="cd13749">
    <property type="entry name" value="Zn-ribbon_TFIIS"/>
    <property type="match status" value="1"/>
</dbReference>
<evidence type="ECO:0000313" key="18">
    <source>
        <dbReference type="EMBL" id="KAK0624656.1"/>
    </source>
</evidence>
<dbReference type="SMART" id="SM00509">
    <property type="entry name" value="TFS2N"/>
    <property type="match status" value="1"/>
</dbReference>
<proteinExistence type="inferred from homology"/>
<organism evidence="18 19">
    <name type="scientific">Bombardia bombarda</name>
    <dbReference type="NCBI Taxonomy" id="252184"/>
    <lineage>
        <taxon>Eukaryota</taxon>
        <taxon>Fungi</taxon>
        <taxon>Dikarya</taxon>
        <taxon>Ascomycota</taxon>
        <taxon>Pezizomycotina</taxon>
        <taxon>Sordariomycetes</taxon>
        <taxon>Sordariomycetidae</taxon>
        <taxon>Sordariales</taxon>
        <taxon>Lasiosphaeriaceae</taxon>
        <taxon>Bombardia</taxon>
    </lineage>
</organism>
<dbReference type="PROSITE" id="PS00466">
    <property type="entry name" value="ZF_TFIIS_1"/>
    <property type="match status" value="1"/>
</dbReference>
<feature type="domain" description="TFIIS-type" evidence="15">
    <location>
        <begin position="252"/>
        <end position="292"/>
    </location>
</feature>
<reference evidence="18" key="1">
    <citation type="submission" date="2023-06" db="EMBL/GenBank/DDBJ databases">
        <title>Genome-scale phylogeny and comparative genomics of the fungal order Sordariales.</title>
        <authorList>
            <consortium name="Lawrence Berkeley National Laboratory"/>
            <person name="Hensen N."/>
            <person name="Bonometti L."/>
            <person name="Westerberg I."/>
            <person name="Brannstrom I.O."/>
            <person name="Guillou S."/>
            <person name="Cros-Aarteil S."/>
            <person name="Calhoun S."/>
            <person name="Haridas S."/>
            <person name="Kuo A."/>
            <person name="Mondo S."/>
            <person name="Pangilinan J."/>
            <person name="Riley R."/>
            <person name="LaButti K."/>
            <person name="Andreopoulos B."/>
            <person name="Lipzen A."/>
            <person name="Chen C."/>
            <person name="Yanf M."/>
            <person name="Daum C."/>
            <person name="Ng V."/>
            <person name="Clum A."/>
            <person name="Steindorff A."/>
            <person name="Ohm R."/>
            <person name="Martin F."/>
            <person name="Silar P."/>
            <person name="Natvig D."/>
            <person name="Lalanne C."/>
            <person name="Gautier V."/>
            <person name="Ament-velasquez S.L."/>
            <person name="Kruys A."/>
            <person name="Hutchinson M.I."/>
            <person name="Powell A.J."/>
            <person name="Barry K."/>
            <person name="Miller A.N."/>
            <person name="Grigoriev I.V."/>
            <person name="Debuchy R."/>
            <person name="Gladieux P."/>
            <person name="Thoren M.H."/>
            <person name="Johannesson H."/>
        </authorList>
    </citation>
    <scope>NUCLEOTIDE SEQUENCE</scope>
    <source>
        <strain evidence="18">SMH3391-2</strain>
    </source>
</reference>
<evidence type="ECO:0000256" key="10">
    <source>
        <dbReference type="ARBA" id="ARBA00025408"/>
    </source>
</evidence>
<feature type="compositionally biased region" description="Basic and acidic residues" evidence="14">
    <location>
        <begin position="77"/>
        <end position="89"/>
    </location>
</feature>
<evidence type="ECO:0000256" key="1">
    <source>
        <dbReference type="ARBA" id="ARBA00004123"/>
    </source>
</evidence>
<dbReference type="GO" id="GO:0031564">
    <property type="term" value="P:transcription antitermination"/>
    <property type="evidence" value="ECO:0007669"/>
    <property type="project" value="TreeGrafter"/>
</dbReference>
<evidence type="ECO:0000259" key="16">
    <source>
        <dbReference type="PROSITE" id="PS51319"/>
    </source>
</evidence>
<evidence type="ECO:0000256" key="11">
    <source>
        <dbReference type="PROSITE-ProRule" id="PRU00472"/>
    </source>
</evidence>
<accession>A0AA39X008</accession>
<keyword evidence="6 13" id="KW-0805">Transcription regulation</keyword>
<evidence type="ECO:0000256" key="3">
    <source>
        <dbReference type="ARBA" id="ARBA00022723"/>
    </source>
</evidence>
<evidence type="ECO:0000256" key="5">
    <source>
        <dbReference type="ARBA" id="ARBA00022833"/>
    </source>
</evidence>
<dbReference type="PROSITE" id="PS51133">
    <property type="entry name" value="ZF_TFIIS_2"/>
    <property type="match status" value="1"/>
</dbReference>
<dbReference type="NCBIfam" id="TIGR01385">
    <property type="entry name" value="TFSII"/>
    <property type="match status" value="1"/>
</dbReference>
<dbReference type="GO" id="GO:0008270">
    <property type="term" value="F:zinc ion binding"/>
    <property type="evidence" value="ECO:0007669"/>
    <property type="project" value="UniProtKB-UniRule"/>
</dbReference>
<keyword evidence="8 13" id="KW-0804">Transcription</keyword>
<dbReference type="Gene3D" id="1.20.930.10">
    <property type="entry name" value="Conserved domain common to transcription factors TFIIS, elongin A, CRSP70"/>
    <property type="match status" value="1"/>
</dbReference>
<dbReference type="SMART" id="SM00440">
    <property type="entry name" value="ZnF_C2C2"/>
    <property type="match status" value="1"/>
</dbReference>
<dbReference type="FunFam" id="2.20.25.10:FF:000001">
    <property type="entry name" value="Probable Transcription elongation factor S-II"/>
    <property type="match status" value="1"/>
</dbReference>
<dbReference type="GO" id="GO:0005634">
    <property type="term" value="C:nucleus"/>
    <property type="evidence" value="ECO:0007669"/>
    <property type="project" value="UniProtKB-SubCell"/>
</dbReference>
<keyword evidence="9 12" id="KW-0539">Nucleus</keyword>
<feature type="compositionally biased region" description="Basic and acidic residues" evidence="14">
    <location>
        <begin position="112"/>
        <end position="128"/>
    </location>
</feature>
<dbReference type="SUPFAM" id="SSF46942">
    <property type="entry name" value="Elongation factor TFIIS domain 2"/>
    <property type="match status" value="1"/>
</dbReference>
<comment type="subcellular location">
    <subcellularLocation>
        <location evidence="1 12 13">Nucleus</location>
    </subcellularLocation>
</comment>
<dbReference type="PROSITE" id="PS51319">
    <property type="entry name" value="TFIIS_N"/>
    <property type="match status" value="1"/>
</dbReference>
<feature type="compositionally biased region" description="Basic and acidic residues" evidence="14">
    <location>
        <begin position="224"/>
        <end position="239"/>
    </location>
</feature>
<dbReference type="Pfam" id="PF07500">
    <property type="entry name" value="TFIIS_M"/>
    <property type="match status" value="1"/>
</dbReference>
<gene>
    <name evidence="18" type="ORF">B0T17DRAFT_530726</name>
</gene>
<evidence type="ECO:0000259" key="17">
    <source>
        <dbReference type="PROSITE" id="PS51321"/>
    </source>
</evidence>
<keyword evidence="19" id="KW-1185">Reference proteome</keyword>
<dbReference type="PIRSF" id="PIRSF006704">
    <property type="entry name" value="TF_IIS"/>
    <property type="match status" value="1"/>
</dbReference>
<evidence type="ECO:0000256" key="4">
    <source>
        <dbReference type="ARBA" id="ARBA00022771"/>
    </source>
</evidence>
<dbReference type="InterPro" id="IPR003618">
    <property type="entry name" value="TFIIS_cen_dom"/>
</dbReference>
<dbReference type="SUPFAM" id="SSF57783">
    <property type="entry name" value="Zinc beta-ribbon"/>
    <property type="match status" value="1"/>
</dbReference>
<dbReference type="Pfam" id="PF08711">
    <property type="entry name" value="Med26"/>
    <property type="match status" value="1"/>
</dbReference>
<dbReference type="SMART" id="SM00510">
    <property type="entry name" value="TFS2M"/>
    <property type="match status" value="1"/>
</dbReference>
<comment type="similarity">
    <text evidence="2 13">Belongs to the TFS-II family.</text>
</comment>
<dbReference type="FunFam" id="1.10.472.30:FF:000003">
    <property type="entry name" value="Transcription elongation factor S-II"/>
    <property type="match status" value="1"/>
</dbReference>
<dbReference type="GO" id="GO:0000977">
    <property type="term" value="F:RNA polymerase II transcription regulatory region sequence-specific DNA binding"/>
    <property type="evidence" value="ECO:0007669"/>
    <property type="project" value="TreeGrafter"/>
</dbReference>
<evidence type="ECO:0000256" key="6">
    <source>
        <dbReference type="ARBA" id="ARBA00023015"/>
    </source>
</evidence>
<dbReference type="AlphaFoldDB" id="A0AA39X008"/>
<dbReference type="FunFam" id="1.20.930.10:FF:000007">
    <property type="entry name" value="Transcription elongation factor S-II"/>
    <property type="match status" value="1"/>
</dbReference>
<evidence type="ECO:0000256" key="13">
    <source>
        <dbReference type="RuleBase" id="RU368078"/>
    </source>
</evidence>
<dbReference type="Proteomes" id="UP001174934">
    <property type="component" value="Unassembled WGS sequence"/>
</dbReference>
<dbReference type="SUPFAM" id="SSF47676">
    <property type="entry name" value="Conserved domain common to transcription factors TFIIS, elongin A, CRSP70"/>
    <property type="match status" value="1"/>
</dbReference>
<evidence type="ECO:0000313" key="19">
    <source>
        <dbReference type="Proteomes" id="UP001174934"/>
    </source>
</evidence>
<dbReference type="PANTHER" id="PTHR11477:SF0">
    <property type="entry name" value="IP08861P-RELATED"/>
    <property type="match status" value="1"/>
</dbReference>
<keyword evidence="3 13" id="KW-0479">Metal-binding</keyword>
<dbReference type="InterPro" id="IPR001222">
    <property type="entry name" value="Znf_TFIIS"/>
</dbReference>
<evidence type="ECO:0000256" key="9">
    <source>
        <dbReference type="ARBA" id="ARBA00023242"/>
    </source>
</evidence>
<dbReference type="InterPro" id="IPR006289">
    <property type="entry name" value="TFSII"/>
</dbReference>
<keyword evidence="5 13" id="KW-0862">Zinc</keyword>
<comment type="caution">
    <text evidence="18">The sequence shown here is derived from an EMBL/GenBank/DDBJ whole genome shotgun (WGS) entry which is preliminary data.</text>
</comment>
<evidence type="ECO:0000256" key="12">
    <source>
        <dbReference type="PROSITE-ProRule" id="PRU00649"/>
    </source>
</evidence>